<name>A0A7W7RHL7_9ACTN</name>
<protein>
    <recommendedName>
        <fullName evidence="2">Pyrrolo-quinoline quinone repeat domain-containing protein</fullName>
    </recommendedName>
</protein>
<dbReference type="RefSeq" id="WP_184579373.1">
    <property type="nucleotide sequence ID" value="NZ_JACHJT010000001.1"/>
</dbReference>
<dbReference type="EMBL" id="JACHJT010000001">
    <property type="protein sequence ID" value="MBB4932139.1"/>
    <property type="molecule type" value="Genomic_DNA"/>
</dbReference>
<dbReference type="Pfam" id="PF13360">
    <property type="entry name" value="PQQ_2"/>
    <property type="match status" value="1"/>
</dbReference>
<keyword evidence="1" id="KW-0472">Membrane</keyword>
<evidence type="ECO:0000259" key="2">
    <source>
        <dbReference type="Pfam" id="PF13360"/>
    </source>
</evidence>
<keyword evidence="1" id="KW-1133">Transmembrane helix</keyword>
<proteinExistence type="predicted"/>
<feature type="transmembrane region" description="Helical" evidence="1">
    <location>
        <begin position="36"/>
        <end position="57"/>
    </location>
</feature>
<dbReference type="AlphaFoldDB" id="A0A7W7RHL7"/>
<organism evidence="3 4">
    <name type="scientific">Lipingzhangella halophila</name>
    <dbReference type="NCBI Taxonomy" id="1783352"/>
    <lineage>
        <taxon>Bacteria</taxon>
        <taxon>Bacillati</taxon>
        <taxon>Actinomycetota</taxon>
        <taxon>Actinomycetes</taxon>
        <taxon>Streptosporangiales</taxon>
        <taxon>Nocardiopsidaceae</taxon>
        <taxon>Lipingzhangella</taxon>
    </lineage>
</organism>
<accession>A0A7W7RHL7</accession>
<dbReference type="SUPFAM" id="SSF50998">
    <property type="entry name" value="Quinoprotein alcohol dehydrogenase-like"/>
    <property type="match status" value="1"/>
</dbReference>
<gene>
    <name evidence="3" type="ORF">F4561_002959</name>
</gene>
<keyword evidence="4" id="KW-1185">Reference proteome</keyword>
<evidence type="ECO:0000313" key="3">
    <source>
        <dbReference type="EMBL" id="MBB4932139.1"/>
    </source>
</evidence>
<dbReference type="Proteomes" id="UP000523007">
    <property type="component" value="Unassembled WGS sequence"/>
</dbReference>
<sequence>MYAPPPKRVLFFSGVALAGVVTLTWNVAALGKQANVAAIGTFAAIVAIAATAALGMFSVSPDVIRRRFAHDGAVPTKWVVTTAVVVAVTSLPSWILVGEARLVGGAETLVSFTAYGLSIGGLLTVIALGALSVFLRSVGRRPLGAGSILSGLGGLGTGACAVGLVFAWTVTTTPVDATTTGRSEQPAPVPDEVRTIGWQWDAPDGSLVRHASPAGHGAVVRTDDGVYALDTATGEERWHYRRQGEETVNLRVSPDGEAALVTFLATDHTGGDTLRVVALDAHTGNVRSDHEYAGVRGAPTMESTMRMTRHSYVDIEFEDERGEDGESTEVGTLTAYDLDTGKQSWTYPPPENCHPTHDALVDEIVLTMQCGEEFGHEENIDSVDTASVIVVLGLSAKNGKEIWRHEERVTSSGVKTYTATDGSLHALEWEWGSRVSSAQNIILGAGGEVLSRDAPSFHGYPYLEYAAFTFTAEGYLRYQSSGEAALAWESFDGNPRKTPIPDSGRQIPETVTPLADMLLSVYEIRKATPVAVWATPWDGDDADSTKIPLDFDRPDSELSNGEFPYNGFGPAIFPAPDAAVAAMYGSPTVYGLQ</sequence>
<evidence type="ECO:0000313" key="4">
    <source>
        <dbReference type="Proteomes" id="UP000523007"/>
    </source>
</evidence>
<feature type="transmembrane region" description="Helical" evidence="1">
    <location>
        <begin position="109"/>
        <end position="135"/>
    </location>
</feature>
<dbReference type="InterPro" id="IPR015943">
    <property type="entry name" value="WD40/YVTN_repeat-like_dom_sf"/>
</dbReference>
<dbReference type="InterPro" id="IPR018391">
    <property type="entry name" value="PQQ_b-propeller_rpt"/>
</dbReference>
<evidence type="ECO:0000256" key="1">
    <source>
        <dbReference type="SAM" id="Phobius"/>
    </source>
</evidence>
<dbReference type="SMART" id="SM00564">
    <property type="entry name" value="PQQ"/>
    <property type="match status" value="2"/>
</dbReference>
<dbReference type="InterPro" id="IPR002372">
    <property type="entry name" value="PQQ_rpt_dom"/>
</dbReference>
<feature type="transmembrane region" description="Helical" evidence="1">
    <location>
        <begin position="147"/>
        <end position="168"/>
    </location>
</feature>
<comment type="caution">
    <text evidence="3">The sequence shown here is derived from an EMBL/GenBank/DDBJ whole genome shotgun (WGS) entry which is preliminary data.</text>
</comment>
<dbReference type="Gene3D" id="2.130.10.10">
    <property type="entry name" value="YVTN repeat-like/Quinoprotein amine dehydrogenase"/>
    <property type="match status" value="1"/>
</dbReference>
<feature type="transmembrane region" description="Helical" evidence="1">
    <location>
        <begin position="78"/>
        <end position="97"/>
    </location>
</feature>
<keyword evidence="1" id="KW-0812">Transmembrane</keyword>
<feature type="domain" description="Pyrrolo-quinoline quinone repeat" evidence="2">
    <location>
        <begin position="218"/>
        <end position="303"/>
    </location>
</feature>
<dbReference type="InterPro" id="IPR011047">
    <property type="entry name" value="Quinoprotein_ADH-like_sf"/>
</dbReference>
<feature type="transmembrane region" description="Helical" evidence="1">
    <location>
        <begin position="9"/>
        <end position="30"/>
    </location>
</feature>
<reference evidence="3 4" key="1">
    <citation type="submission" date="2020-08" db="EMBL/GenBank/DDBJ databases">
        <title>Sequencing the genomes of 1000 actinobacteria strains.</title>
        <authorList>
            <person name="Klenk H.-P."/>
        </authorList>
    </citation>
    <scope>NUCLEOTIDE SEQUENCE [LARGE SCALE GENOMIC DNA]</scope>
    <source>
        <strain evidence="3 4">DSM 102030</strain>
    </source>
</reference>